<protein>
    <recommendedName>
        <fullName evidence="2">CAAX prenyl protease 1 N-terminal domain-containing protein</fullName>
    </recommendedName>
</protein>
<dbReference type="Proteomes" id="UP001358586">
    <property type="component" value="Chromosome 10"/>
</dbReference>
<organism evidence="3 4">
    <name type="scientific">Gossypium arboreum</name>
    <name type="common">Tree cotton</name>
    <name type="synonym">Gossypium nanking</name>
    <dbReference type="NCBI Taxonomy" id="29729"/>
    <lineage>
        <taxon>Eukaryota</taxon>
        <taxon>Viridiplantae</taxon>
        <taxon>Streptophyta</taxon>
        <taxon>Embryophyta</taxon>
        <taxon>Tracheophyta</taxon>
        <taxon>Spermatophyta</taxon>
        <taxon>Magnoliopsida</taxon>
        <taxon>eudicotyledons</taxon>
        <taxon>Gunneridae</taxon>
        <taxon>Pentapetalae</taxon>
        <taxon>rosids</taxon>
        <taxon>malvids</taxon>
        <taxon>Malvales</taxon>
        <taxon>Malvaceae</taxon>
        <taxon>Malvoideae</taxon>
        <taxon>Gossypium</taxon>
    </lineage>
</organism>
<keyword evidence="1" id="KW-0812">Transmembrane</keyword>
<keyword evidence="4" id="KW-1185">Reference proteome</keyword>
<gene>
    <name evidence="3" type="ORF">PVK06_034784</name>
</gene>
<feature type="transmembrane region" description="Helical" evidence="1">
    <location>
        <begin position="40"/>
        <end position="59"/>
    </location>
</feature>
<evidence type="ECO:0000259" key="2">
    <source>
        <dbReference type="Pfam" id="PF16491"/>
    </source>
</evidence>
<keyword evidence="1" id="KW-0472">Membrane</keyword>
<evidence type="ECO:0000313" key="4">
    <source>
        <dbReference type="Proteomes" id="UP001358586"/>
    </source>
</evidence>
<proteinExistence type="predicted"/>
<evidence type="ECO:0000313" key="3">
    <source>
        <dbReference type="EMBL" id="KAK5793632.1"/>
    </source>
</evidence>
<dbReference type="EMBL" id="JARKNE010000010">
    <property type="protein sequence ID" value="KAK5793632.1"/>
    <property type="molecule type" value="Genomic_DNA"/>
</dbReference>
<sequence length="120" mass="13353">MAEGNGGARKVVINVAGEGPKGSSPKDAEALSHFHFVHEFVTILIDSAILFFGILSWFWNKSGIFLPLLGLNEENEILHTPSFLAGVMIWPQITDLPFSLYSTFVIEARHGFNKVRILNR</sequence>
<dbReference type="PANTHER" id="PTHR10120">
    <property type="entry name" value="CAAX PRENYL PROTEASE 1"/>
    <property type="match status" value="1"/>
</dbReference>
<keyword evidence="1" id="KW-1133">Transmembrane helix</keyword>
<reference evidence="3 4" key="1">
    <citation type="submission" date="2023-03" db="EMBL/GenBank/DDBJ databases">
        <title>WGS of Gossypium arboreum.</title>
        <authorList>
            <person name="Yu D."/>
        </authorList>
    </citation>
    <scope>NUCLEOTIDE SEQUENCE [LARGE SCALE GENOMIC DNA]</scope>
    <source>
        <tissue evidence="3">Leaf</tissue>
    </source>
</reference>
<comment type="caution">
    <text evidence="3">The sequence shown here is derived from an EMBL/GenBank/DDBJ whole genome shotgun (WGS) entry which is preliminary data.</text>
</comment>
<accession>A0ABR0NF47</accession>
<evidence type="ECO:0000256" key="1">
    <source>
        <dbReference type="SAM" id="Phobius"/>
    </source>
</evidence>
<dbReference type="Pfam" id="PF16491">
    <property type="entry name" value="Peptidase_M48_N"/>
    <property type="match status" value="1"/>
</dbReference>
<dbReference type="InterPro" id="IPR032456">
    <property type="entry name" value="Peptidase_M48_N"/>
</dbReference>
<name>A0ABR0NF47_GOSAR</name>
<feature type="domain" description="CAAX prenyl protease 1 N-terminal" evidence="2">
    <location>
        <begin position="31"/>
        <end position="115"/>
    </location>
</feature>